<dbReference type="GeneID" id="301844641"/>
<gene>
    <name evidence="1" type="ORF">EDD35_3268</name>
</gene>
<reference evidence="1 2" key="1">
    <citation type="submission" date="2018-11" db="EMBL/GenBank/DDBJ databases">
        <title>Sequencing the genomes of 1000 actinobacteria strains.</title>
        <authorList>
            <person name="Klenk H.-P."/>
        </authorList>
    </citation>
    <scope>NUCLEOTIDE SEQUENCE [LARGE SCALE GENOMIC DNA]</scope>
    <source>
        <strain evidence="1 2">DSM 44348</strain>
    </source>
</reference>
<dbReference type="Pfam" id="PF06108">
    <property type="entry name" value="DUF952"/>
    <property type="match status" value="1"/>
</dbReference>
<proteinExistence type="predicted"/>
<evidence type="ECO:0000313" key="1">
    <source>
        <dbReference type="EMBL" id="ROS40922.1"/>
    </source>
</evidence>
<keyword evidence="2" id="KW-1185">Reference proteome</keyword>
<dbReference type="Proteomes" id="UP000274843">
    <property type="component" value="Unassembled WGS sequence"/>
</dbReference>
<comment type="caution">
    <text evidence="1">The sequence shown here is derived from an EMBL/GenBank/DDBJ whole genome shotgun (WGS) entry which is preliminary data.</text>
</comment>
<dbReference type="AlphaFoldDB" id="A0A3N2GWF4"/>
<evidence type="ECO:0000313" key="2">
    <source>
        <dbReference type="Proteomes" id="UP000274843"/>
    </source>
</evidence>
<sequence>MILHLCAAAEWTGADYRAPSLDTVGFIHCSDPGTVAIPANALYRGRTDLVLLEIDPARLDVPLRWEAGDPPHPDGILFPHVYGPIRAEAVVAVHPFPPNADGVFELPARLAQRDPR</sequence>
<dbReference type="EMBL" id="RKHY01000001">
    <property type="protein sequence ID" value="ROS40922.1"/>
    <property type="molecule type" value="Genomic_DNA"/>
</dbReference>
<dbReference type="RefSeq" id="WP_027933061.1">
    <property type="nucleotide sequence ID" value="NZ_CBDRCF010000011.1"/>
</dbReference>
<dbReference type="SUPFAM" id="SSF56399">
    <property type="entry name" value="ADP-ribosylation"/>
    <property type="match status" value="1"/>
</dbReference>
<accession>A0A3N2GWF4</accession>
<dbReference type="PANTHER" id="PTHR34129:SF1">
    <property type="entry name" value="DUF952 DOMAIN-CONTAINING PROTEIN"/>
    <property type="match status" value="1"/>
</dbReference>
<protein>
    <submittedName>
        <fullName evidence="1">Uncharacterized protein (DUF952 family)</fullName>
    </submittedName>
</protein>
<dbReference type="PANTHER" id="PTHR34129">
    <property type="entry name" value="BLR1139 PROTEIN"/>
    <property type="match status" value="1"/>
</dbReference>
<name>A0A3N2GWF4_9PSEU</name>
<dbReference type="Gene3D" id="3.20.170.20">
    <property type="entry name" value="Protein of unknown function DUF952"/>
    <property type="match status" value="1"/>
</dbReference>
<organism evidence="1 2">
    <name type="scientific">Amycolatopsis thermoflava</name>
    <dbReference type="NCBI Taxonomy" id="84480"/>
    <lineage>
        <taxon>Bacteria</taxon>
        <taxon>Bacillati</taxon>
        <taxon>Actinomycetota</taxon>
        <taxon>Actinomycetes</taxon>
        <taxon>Pseudonocardiales</taxon>
        <taxon>Pseudonocardiaceae</taxon>
        <taxon>Amycolatopsis</taxon>
        <taxon>Amycolatopsis methanolica group</taxon>
    </lineage>
</organism>
<dbReference type="InterPro" id="IPR009297">
    <property type="entry name" value="DUF952"/>
</dbReference>